<dbReference type="Proteomes" id="UP000290189">
    <property type="component" value="Unassembled WGS sequence"/>
</dbReference>
<evidence type="ECO:0000313" key="3">
    <source>
        <dbReference type="Proteomes" id="UP000290189"/>
    </source>
</evidence>
<accession>A0A3P3YFL9</accession>
<name>A0A3P3YFL9_PLABS</name>
<gene>
    <name evidence="2" type="ORF">PLBR_LOCUS6203</name>
</gene>
<evidence type="ECO:0000313" key="2">
    <source>
        <dbReference type="EMBL" id="SPQ98988.1"/>
    </source>
</evidence>
<dbReference type="EMBL" id="OVEO01000010">
    <property type="protein sequence ID" value="SPQ98988.1"/>
    <property type="molecule type" value="Genomic_DNA"/>
</dbReference>
<evidence type="ECO:0000256" key="1">
    <source>
        <dbReference type="SAM" id="Phobius"/>
    </source>
</evidence>
<keyword evidence="1" id="KW-1133">Transmembrane helix</keyword>
<feature type="transmembrane region" description="Helical" evidence="1">
    <location>
        <begin position="21"/>
        <end position="44"/>
    </location>
</feature>
<reference evidence="2 3" key="1">
    <citation type="submission" date="2018-03" db="EMBL/GenBank/DDBJ databases">
        <authorList>
            <person name="Fogelqvist J."/>
        </authorList>
    </citation>
    <scope>NUCLEOTIDE SEQUENCE [LARGE SCALE GENOMIC DNA]</scope>
</reference>
<keyword evidence="2" id="KW-0496">Mitochondrion</keyword>
<proteinExistence type="predicted"/>
<dbReference type="AlphaFoldDB" id="A0A3P3YFL9"/>
<organism evidence="2 3">
    <name type="scientific">Plasmodiophora brassicae</name>
    <name type="common">Clubroot disease agent</name>
    <dbReference type="NCBI Taxonomy" id="37360"/>
    <lineage>
        <taxon>Eukaryota</taxon>
        <taxon>Sar</taxon>
        <taxon>Rhizaria</taxon>
        <taxon>Endomyxa</taxon>
        <taxon>Phytomyxea</taxon>
        <taxon>Plasmodiophorida</taxon>
        <taxon>Plasmodiophoridae</taxon>
        <taxon>Plasmodiophora</taxon>
    </lineage>
</organism>
<keyword evidence="1" id="KW-0472">Membrane</keyword>
<geneLocation type="mitochondrion" evidence="2"/>
<sequence length="771" mass="85921">MTCARLPSNRTGATRMRATSIASLWCKITVLTVIVSQFVTLVYYRTTWIESAQQQRQALRPWSATERDWNARVTLSPDHPLFAVLLHAQRNDLSGIRRHLVDAGESDHARAWSAAAVHAAFHGHRALVEHALAQAGAGTDRIRAAVDAASCLGGAPIESQSARQSSMALWFVSQRLHAPCVKQLLQSSYGTHSDMRIAASVSAVKLATLSYSETLLTAPVVHIVELLMRRAMPWAGETLAWHAGRRRDRHWATLLDVALRVSTGDRRYIVLSALGSAVRDCHVDRICNIWRGHVLPDRDFAQRILRVDEDLLLGFYHPDDELIEILRTRCSTANAGTTPGRTNKDARSSILMQDGVDQRTVARFEVACATGDAPAVDAALAAGGIPGAVVERALVRSAADGHLSTLKRILPHIAESSVNMALAEAMHAARRTAKGSMQVARWLLAEMSDAALGQALLLAADANDVDFIDDVIAVMEPTLDGEGIVDRELAHMLERAVVVQDGVLLRHVLHARSRSGEAALGLYRAGMQCGRTGRVDVLKMVLKPVGKWFMPLLDEIMISALVGALQSSLYEVAVDIWRLYSDSNNRAYDAWEDWVRYNIVYEDDDDLVGTYVRDTSKDDALDVNGPVPHLPYVSRPRPLRDLLQMASRHSWMPAGCTLQNIEARMIQIASKQVPFRQSFKRAPPPPPKVQRSPRLDYLIPDFMKDRFPGLFPDWATVKGNLPSEFDLLEQLATYHFRRKEFEVDEYIEERVQKLAQASKKIRQRWEPELPY</sequence>
<keyword evidence="1" id="KW-0812">Transmembrane</keyword>
<protein>
    <submittedName>
        <fullName evidence="2">Uncharacterized protein</fullName>
    </submittedName>
</protein>